<dbReference type="PANTHER" id="PTHR31956">
    <property type="entry name" value="NON-SPECIFIC PHOSPHOLIPASE C4-RELATED"/>
    <property type="match status" value="1"/>
</dbReference>
<reference evidence="3" key="1">
    <citation type="submission" date="2021-12" db="EMBL/GenBank/DDBJ databases">
        <title>Alicyclobacillaceae gen. nov., sp. nov., isolated from chalcocite enrichment system.</title>
        <authorList>
            <person name="Jiang Z."/>
        </authorList>
    </citation>
    <scope>NUCLEOTIDE SEQUENCE</scope>
    <source>
        <strain evidence="3">MYW30-H2</strain>
    </source>
</reference>
<name>A0ABY4CHQ9_9BACL</name>
<dbReference type="PANTHER" id="PTHR31956:SF1">
    <property type="entry name" value="NON-SPECIFIC PHOSPHOLIPASE C1"/>
    <property type="match status" value="1"/>
</dbReference>
<keyword evidence="1" id="KW-0378">Hydrolase</keyword>
<keyword evidence="2" id="KW-0732">Signal</keyword>
<gene>
    <name evidence="3" type="ORF">LSG31_13670</name>
</gene>
<dbReference type="Proteomes" id="UP000830167">
    <property type="component" value="Chromosome"/>
</dbReference>
<dbReference type="InterPro" id="IPR017850">
    <property type="entry name" value="Alkaline_phosphatase_core_sf"/>
</dbReference>
<dbReference type="Gene3D" id="3.40.720.10">
    <property type="entry name" value="Alkaline Phosphatase, subunit A"/>
    <property type="match status" value="1"/>
</dbReference>
<dbReference type="SUPFAM" id="SSF53649">
    <property type="entry name" value="Alkaline phosphatase-like"/>
    <property type="match status" value="1"/>
</dbReference>
<dbReference type="InterPro" id="IPR007312">
    <property type="entry name" value="Phosphoesterase"/>
</dbReference>
<proteinExistence type="predicted"/>
<protein>
    <submittedName>
        <fullName evidence="3">Alkaline phosphatase family protein</fullName>
    </submittedName>
</protein>
<feature type="chain" id="PRO_5047468921" evidence="2">
    <location>
        <begin position="21"/>
        <end position="306"/>
    </location>
</feature>
<keyword evidence="4" id="KW-1185">Reference proteome</keyword>
<accession>A0ABY4CHQ9</accession>
<evidence type="ECO:0000313" key="3">
    <source>
        <dbReference type="EMBL" id="UOF88972.1"/>
    </source>
</evidence>
<organism evidence="3 4">
    <name type="scientific">Fodinisporobacter ferrooxydans</name>
    <dbReference type="NCBI Taxonomy" id="2901836"/>
    <lineage>
        <taxon>Bacteria</taxon>
        <taxon>Bacillati</taxon>
        <taxon>Bacillota</taxon>
        <taxon>Bacilli</taxon>
        <taxon>Bacillales</taxon>
        <taxon>Alicyclobacillaceae</taxon>
        <taxon>Fodinisporobacter</taxon>
    </lineage>
</organism>
<dbReference type="EMBL" id="CP089291">
    <property type="protein sequence ID" value="UOF88972.1"/>
    <property type="molecule type" value="Genomic_DNA"/>
</dbReference>
<dbReference type="Pfam" id="PF04185">
    <property type="entry name" value="Phosphoesterase"/>
    <property type="match status" value="1"/>
</dbReference>
<sequence>MTYKFLYPLCASLFILSGCAKYGDSKQVQTPSKIENLPIHSNLLQKFPVKTIDHIVVVIEENHADKEIIGNPSAPYFNYLAKHGASFTNYHAIEHPSQPNYLDIFSGSNQGVKSDAVPRTRFTTANLASELLAKHFTFGGYSEDLPAAGFMGNHNGYALLPWTQTYVRKHNPWADFANLPTAVNLPLAKFPQDFDRLPTVSFVIPNLNHDMHNGTIGQADTWLKQNLDAYVQWAKNHNSLLIVTWDEDDNSQNNVVPTIFVGPMVQPGIYASNSNHFQLLRTIEDLYGLPYAGRSAFVKPIMDIWK</sequence>
<feature type="signal peptide" evidence="2">
    <location>
        <begin position="1"/>
        <end position="20"/>
    </location>
</feature>
<dbReference type="RefSeq" id="WP_347435654.1">
    <property type="nucleotide sequence ID" value="NZ_CP089291.1"/>
</dbReference>
<evidence type="ECO:0000256" key="1">
    <source>
        <dbReference type="ARBA" id="ARBA00022801"/>
    </source>
</evidence>
<evidence type="ECO:0000256" key="2">
    <source>
        <dbReference type="SAM" id="SignalP"/>
    </source>
</evidence>
<dbReference type="PROSITE" id="PS51257">
    <property type="entry name" value="PROKAR_LIPOPROTEIN"/>
    <property type="match status" value="1"/>
</dbReference>
<evidence type="ECO:0000313" key="4">
    <source>
        <dbReference type="Proteomes" id="UP000830167"/>
    </source>
</evidence>